<protein>
    <submittedName>
        <fullName evidence="1">Uncharacterized protein</fullName>
    </submittedName>
</protein>
<reference evidence="1 2" key="1">
    <citation type="submission" date="2018-11" db="EMBL/GenBank/DDBJ databases">
        <authorList>
            <consortium name="Pathogen Informatics"/>
        </authorList>
    </citation>
    <scope>NUCLEOTIDE SEQUENCE [LARGE SCALE GENOMIC DNA]</scope>
</reference>
<keyword evidence="2" id="KW-1185">Reference proteome</keyword>
<proteinExistence type="predicted"/>
<evidence type="ECO:0000313" key="1">
    <source>
        <dbReference type="EMBL" id="VDN18652.1"/>
    </source>
</evidence>
<organism evidence="1 2">
    <name type="scientific">Gongylonema pulchrum</name>
    <dbReference type="NCBI Taxonomy" id="637853"/>
    <lineage>
        <taxon>Eukaryota</taxon>
        <taxon>Metazoa</taxon>
        <taxon>Ecdysozoa</taxon>
        <taxon>Nematoda</taxon>
        <taxon>Chromadorea</taxon>
        <taxon>Rhabditida</taxon>
        <taxon>Spirurina</taxon>
        <taxon>Spiruromorpha</taxon>
        <taxon>Spiruroidea</taxon>
        <taxon>Gongylonematidae</taxon>
        <taxon>Gongylonema</taxon>
    </lineage>
</organism>
<dbReference type="Proteomes" id="UP000271098">
    <property type="component" value="Unassembled WGS sequence"/>
</dbReference>
<accession>A0A3P7PFB5</accession>
<name>A0A3P7PFB5_9BILA</name>
<dbReference type="EMBL" id="UYRT01078497">
    <property type="protein sequence ID" value="VDN18652.1"/>
    <property type="molecule type" value="Genomic_DNA"/>
</dbReference>
<dbReference type="AlphaFoldDB" id="A0A3P7PFB5"/>
<sequence length="128" mass="14847">MLMGQRRGGGHAIGLHRQNAVRRWSNYGRTNDFDEQSFQAASSSRSAPNIDFVSARQRVNLMHDSAGFDLEDRLQTVVPPPLERFQEAARIIDGHAHLLMWIIMTSYLNDQMDRFEKVTSFYFLRNFL</sequence>
<gene>
    <name evidence="1" type="ORF">GPUH_LOCUS11342</name>
</gene>
<evidence type="ECO:0000313" key="2">
    <source>
        <dbReference type="Proteomes" id="UP000271098"/>
    </source>
</evidence>